<keyword evidence="3" id="KW-1185">Reference proteome</keyword>
<reference evidence="2 3" key="1">
    <citation type="journal article" date="2012" name="Genome Biol.">
        <title>Genome and low-iron response of an oceanic diatom adapted to chronic iron limitation.</title>
        <authorList>
            <person name="Lommer M."/>
            <person name="Specht M."/>
            <person name="Roy A.S."/>
            <person name="Kraemer L."/>
            <person name="Andreson R."/>
            <person name="Gutowska M.A."/>
            <person name="Wolf J."/>
            <person name="Bergner S.V."/>
            <person name="Schilhabel M.B."/>
            <person name="Klostermeier U.C."/>
            <person name="Beiko R.G."/>
            <person name="Rosenstiel P."/>
            <person name="Hippler M."/>
            <person name="Laroche J."/>
        </authorList>
    </citation>
    <scope>NUCLEOTIDE SEQUENCE [LARGE SCALE GENOMIC DNA]</scope>
    <source>
        <strain evidence="2 3">CCMP1005</strain>
    </source>
</reference>
<comment type="caution">
    <text evidence="2">The sequence shown here is derived from an EMBL/GenBank/DDBJ whole genome shotgun (WGS) entry which is preliminary data.</text>
</comment>
<evidence type="ECO:0000313" key="3">
    <source>
        <dbReference type="Proteomes" id="UP000266841"/>
    </source>
</evidence>
<dbReference type="Proteomes" id="UP000266841">
    <property type="component" value="Unassembled WGS sequence"/>
</dbReference>
<protein>
    <submittedName>
        <fullName evidence="2">Uncharacterized protein</fullName>
    </submittedName>
</protein>
<dbReference type="AlphaFoldDB" id="K0T0D6"/>
<accession>K0T0D6</accession>
<evidence type="ECO:0000313" key="2">
    <source>
        <dbReference type="EMBL" id="EJK66711.1"/>
    </source>
</evidence>
<organism evidence="2 3">
    <name type="scientific">Thalassiosira oceanica</name>
    <name type="common">Marine diatom</name>
    <dbReference type="NCBI Taxonomy" id="159749"/>
    <lineage>
        <taxon>Eukaryota</taxon>
        <taxon>Sar</taxon>
        <taxon>Stramenopiles</taxon>
        <taxon>Ochrophyta</taxon>
        <taxon>Bacillariophyta</taxon>
        <taxon>Coscinodiscophyceae</taxon>
        <taxon>Thalassiosirophycidae</taxon>
        <taxon>Thalassiosirales</taxon>
        <taxon>Thalassiosiraceae</taxon>
        <taxon>Thalassiosira</taxon>
    </lineage>
</organism>
<evidence type="ECO:0000256" key="1">
    <source>
        <dbReference type="SAM" id="SignalP"/>
    </source>
</evidence>
<gene>
    <name evidence="2" type="ORF">THAOC_12341</name>
</gene>
<feature type="signal peptide" evidence="1">
    <location>
        <begin position="1"/>
        <end position="16"/>
    </location>
</feature>
<proteinExistence type="predicted"/>
<keyword evidence="1" id="KW-0732">Signal</keyword>
<name>K0T0D6_THAOC</name>
<dbReference type="EMBL" id="AGNL01014442">
    <property type="protein sequence ID" value="EJK66711.1"/>
    <property type="molecule type" value="Genomic_DNA"/>
</dbReference>
<feature type="chain" id="PRO_5003840503" evidence="1">
    <location>
        <begin position="17"/>
        <end position="70"/>
    </location>
</feature>
<sequence length="70" mass="7292">MFCLLLSSLVWSVVFGSIGSSVGIVGSLLFTLAAIIELRLPSELDAPNRNNVEEGSAACRRRGARAVGGS</sequence>